<dbReference type="Proteomes" id="UP000291213">
    <property type="component" value="Unassembled WGS sequence"/>
</dbReference>
<dbReference type="Pfam" id="PF09700">
    <property type="entry name" value="Cas_Cmr3"/>
    <property type="match status" value="1"/>
</dbReference>
<proteinExistence type="predicted"/>
<gene>
    <name evidence="1" type="ORF">apy_01190</name>
</gene>
<dbReference type="EMBL" id="BDMD01000004">
    <property type="protein sequence ID" value="GBF08394.1"/>
    <property type="molecule type" value="Genomic_DNA"/>
</dbReference>
<dbReference type="AlphaFoldDB" id="A0A401H7K3"/>
<comment type="caution">
    <text evidence="1">The sequence shown here is derived from an EMBL/GenBank/DDBJ whole genome shotgun (WGS) entry which is preliminary data.</text>
</comment>
<evidence type="ECO:0000313" key="1">
    <source>
        <dbReference type="EMBL" id="GBF08394.1"/>
    </source>
</evidence>
<name>A0A401H7K3_AERPX</name>
<dbReference type="OrthoDB" id="386633at2157"/>
<organism evidence="1 2">
    <name type="scientific">Aeropyrum pernix</name>
    <dbReference type="NCBI Taxonomy" id="56636"/>
    <lineage>
        <taxon>Archaea</taxon>
        <taxon>Thermoproteota</taxon>
        <taxon>Thermoprotei</taxon>
        <taxon>Desulfurococcales</taxon>
        <taxon>Desulfurococcaceae</taxon>
        <taxon>Aeropyrum</taxon>
    </lineage>
</organism>
<protein>
    <submittedName>
        <fullName evidence="1">CRISPR-associated protein</fullName>
    </submittedName>
</protein>
<sequence length="363" mass="38198">MWLRIRIKPLSPSLFRRPTGVFEASVHGPAAGAVSLSYPMPSTIAGMLAGTARQLGLCSPSSAGDYEDQMECLQALFGEGFALRPGLASAGGRLYAYLGVKSLVEVGALKRAMRRVGVGRLNTAHTAGLREEALGEAGSRLEIAFTSHIGVALDRHSKSAAEGMLYRAQLADYTSTPGRPEVIVYARSSTGDMGIKTLPTPLGGDAKTAIVKAQPAEETPRELLVDTQAGNGGSGKWLLTLLTPALLEETPLPLAGSGEPVTIGEEAAETLGKALLRESSASECHNAKLSMTLVPRGELELEIVNPGWSRLEKRPRRPHLLVPPGSIGVLEGAGPECINKLAEEGIGAHSRLGWGTVVAARLY</sequence>
<reference evidence="1 2" key="1">
    <citation type="submission" date="2017-02" db="EMBL/GenBank/DDBJ databases">
        <title>isolation and characterization of a novel temperate virus Aeropyrum globular virus 1 infecting hyperthermophilic archaeon Aeropyrum.</title>
        <authorList>
            <person name="Yumiya M."/>
            <person name="Yoshida T."/>
            <person name="Sako Y."/>
        </authorList>
    </citation>
    <scope>NUCLEOTIDE SEQUENCE [LARGE SCALE GENOMIC DNA]</scope>
    <source>
        <strain evidence="1 2">YK1-12-2013</strain>
    </source>
</reference>
<dbReference type="RefSeq" id="WP_131159470.1">
    <property type="nucleotide sequence ID" value="NZ_BDMD01000004.1"/>
</dbReference>
<accession>A0A401H7K3</accession>
<evidence type="ECO:0000313" key="2">
    <source>
        <dbReference type="Proteomes" id="UP000291213"/>
    </source>
</evidence>
<dbReference type="InterPro" id="IPR019117">
    <property type="entry name" value="CRISPR-assoc_protein_Cmr3"/>
</dbReference>